<dbReference type="OrthoDB" id="5957484at2"/>
<dbReference type="STRING" id="578942.SAMN05216289_12540"/>
<proteinExistence type="predicted"/>
<evidence type="ECO:0000313" key="4">
    <source>
        <dbReference type="Proteomes" id="UP000198575"/>
    </source>
</evidence>
<accession>A0A1I4ZFX1</accession>
<evidence type="ECO:0000256" key="1">
    <source>
        <dbReference type="SAM" id="MobiDB-lite"/>
    </source>
</evidence>
<name>A0A1I4ZFX1_9GAMM</name>
<feature type="chain" id="PRO_5011533030" evidence="2">
    <location>
        <begin position="24"/>
        <end position="222"/>
    </location>
</feature>
<evidence type="ECO:0000256" key="2">
    <source>
        <dbReference type="SAM" id="SignalP"/>
    </source>
</evidence>
<keyword evidence="4" id="KW-1185">Reference proteome</keyword>
<gene>
    <name evidence="3" type="ORF">SAMN05216289_12540</name>
</gene>
<reference evidence="3 4" key="1">
    <citation type="submission" date="2016-10" db="EMBL/GenBank/DDBJ databases">
        <authorList>
            <person name="de Groot N.N."/>
        </authorList>
    </citation>
    <scope>NUCLEOTIDE SEQUENCE [LARGE SCALE GENOMIC DNA]</scope>
    <source>
        <strain evidence="3 4">CGMCC 1.7659</strain>
    </source>
</reference>
<dbReference type="AlphaFoldDB" id="A0A1I4ZFX1"/>
<protein>
    <submittedName>
        <fullName evidence="3">Uncharacterized protein</fullName>
    </submittedName>
</protein>
<dbReference type="PROSITE" id="PS51257">
    <property type="entry name" value="PROKAR_LIPOPROTEIN"/>
    <property type="match status" value="1"/>
</dbReference>
<evidence type="ECO:0000313" key="3">
    <source>
        <dbReference type="EMBL" id="SFN48953.1"/>
    </source>
</evidence>
<dbReference type="Proteomes" id="UP000198575">
    <property type="component" value="Unassembled WGS sequence"/>
</dbReference>
<dbReference type="RefSeq" id="WP_139225036.1">
    <property type="nucleotide sequence ID" value="NZ_FOVF01000025.1"/>
</dbReference>
<feature type="signal peptide" evidence="2">
    <location>
        <begin position="1"/>
        <end position="23"/>
    </location>
</feature>
<sequence>MAKDKFPSILIVLAMALLSACHADVSRPTPDASKSTAPGHVEGKLPPLSASPGVGGDKLRTDLASSDIVLADYVPVRRYGDVFTTNGVNRKVIVEYGWDYRRGVVVETVYDENGERLSRIDKPGYTLNFSNEELELAIALAREETSLHERLSASDLNFYAGFAYREAKEPDCSAGSRCVHVIVSAGDGQRHVAHAIVDLMSRRVIHASLDPDRKPDPIPDHS</sequence>
<organism evidence="3 4">
    <name type="scientific">Dokdonella immobilis</name>
    <dbReference type="NCBI Taxonomy" id="578942"/>
    <lineage>
        <taxon>Bacteria</taxon>
        <taxon>Pseudomonadati</taxon>
        <taxon>Pseudomonadota</taxon>
        <taxon>Gammaproteobacteria</taxon>
        <taxon>Lysobacterales</taxon>
        <taxon>Rhodanobacteraceae</taxon>
        <taxon>Dokdonella</taxon>
    </lineage>
</organism>
<dbReference type="EMBL" id="FOVF01000025">
    <property type="protein sequence ID" value="SFN48953.1"/>
    <property type="molecule type" value="Genomic_DNA"/>
</dbReference>
<feature type="region of interest" description="Disordered" evidence="1">
    <location>
        <begin position="27"/>
        <end position="54"/>
    </location>
</feature>
<keyword evidence="2" id="KW-0732">Signal</keyword>